<dbReference type="EMBL" id="JXTB01000928">
    <property type="protein sequence ID" value="PON31786.1"/>
    <property type="molecule type" value="Genomic_DNA"/>
</dbReference>
<evidence type="ECO:0000313" key="1">
    <source>
        <dbReference type="EMBL" id="PON31786.1"/>
    </source>
</evidence>
<organism evidence="1 2">
    <name type="scientific">Parasponia andersonii</name>
    <name type="common">Sponia andersonii</name>
    <dbReference type="NCBI Taxonomy" id="3476"/>
    <lineage>
        <taxon>Eukaryota</taxon>
        <taxon>Viridiplantae</taxon>
        <taxon>Streptophyta</taxon>
        <taxon>Embryophyta</taxon>
        <taxon>Tracheophyta</taxon>
        <taxon>Spermatophyta</taxon>
        <taxon>Magnoliopsida</taxon>
        <taxon>eudicotyledons</taxon>
        <taxon>Gunneridae</taxon>
        <taxon>Pentapetalae</taxon>
        <taxon>rosids</taxon>
        <taxon>fabids</taxon>
        <taxon>Rosales</taxon>
        <taxon>Cannabaceae</taxon>
        <taxon>Parasponia</taxon>
    </lineage>
</organism>
<accession>A0A2P5A5F7</accession>
<reference evidence="2" key="1">
    <citation type="submission" date="2016-06" db="EMBL/GenBank/DDBJ databases">
        <title>Parallel loss of symbiosis genes in relatives of nitrogen-fixing non-legume Parasponia.</title>
        <authorList>
            <person name="Van Velzen R."/>
            <person name="Holmer R."/>
            <person name="Bu F."/>
            <person name="Rutten L."/>
            <person name="Van Zeijl A."/>
            <person name="Liu W."/>
            <person name="Santuari L."/>
            <person name="Cao Q."/>
            <person name="Sharma T."/>
            <person name="Shen D."/>
            <person name="Roswanjaya Y."/>
            <person name="Wardhani T."/>
            <person name="Kalhor M.S."/>
            <person name="Jansen J."/>
            <person name="Van den Hoogen J."/>
            <person name="Gungor B."/>
            <person name="Hartog M."/>
            <person name="Hontelez J."/>
            <person name="Verver J."/>
            <person name="Yang W.-C."/>
            <person name="Schijlen E."/>
            <person name="Repin R."/>
            <person name="Schilthuizen M."/>
            <person name="Schranz E."/>
            <person name="Heidstra R."/>
            <person name="Miyata K."/>
            <person name="Fedorova E."/>
            <person name="Kohlen W."/>
            <person name="Bisseling T."/>
            <person name="Smit S."/>
            <person name="Geurts R."/>
        </authorList>
    </citation>
    <scope>NUCLEOTIDE SEQUENCE [LARGE SCALE GENOMIC DNA]</scope>
    <source>
        <strain evidence="2">cv. WU1-14</strain>
    </source>
</reference>
<dbReference type="SUPFAM" id="SSF52058">
    <property type="entry name" value="L domain-like"/>
    <property type="match status" value="1"/>
</dbReference>
<dbReference type="Gene3D" id="3.80.10.10">
    <property type="entry name" value="Ribonuclease Inhibitor"/>
    <property type="match status" value="1"/>
</dbReference>
<dbReference type="InterPro" id="IPR032675">
    <property type="entry name" value="LRR_dom_sf"/>
</dbReference>
<name>A0A2P5A5F7_PARAD</name>
<comment type="caution">
    <text evidence="1">The sequence shown here is derived from an EMBL/GenBank/DDBJ whole genome shotgun (WGS) entry which is preliminary data.</text>
</comment>
<gene>
    <name evidence="1" type="ORF">PanWU01x14_366960</name>
</gene>
<dbReference type="AlphaFoldDB" id="A0A2P5A5F7"/>
<dbReference type="Proteomes" id="UP000237105">
    <property type="component" value="Unassembled WGS sequence"/>
</dbReference>
<evidence type="ECO:0000313" key="2">
    <source>
        <dbReference type="Proteomes" id="UP000237105"/>
    </source>
</evidence>
<dbReference type="STRING" id="3476.A0A2P5A5F7"/>
<protein>
    <submittedName>
        <fullName evidence="1">LRR domain containing protein</fullName>
    </submittedName>
</protein>
<proteinExistence type="predicted"/>
<sequence>MAEATAGVNKGAISRKLEDDPLKALKNLPNLLKLGICFDAYCGEKLQFEEGAFPKLKVLRLRSLSKLRLLVVEEGALCNLEEFYIGPSPQLKELSSGFQYLRNLKKVSFWEMPTNFLMFQNFQSLQSSAANTRFYYRIDEDFTKVQEIMR</sequence>
<keyword evidence="2" id="KW-1185">Reference proteome</keyword>
<feature type="non-terminal residue" evidence="1">
    <location>
        <position position="150"/>
    </location>
</feature>